<evidence type="ECO:0000256" key="2">
    <source>
        <dbReference type="ARBA" id="ARBA00010790"/>
    </source>
</evidence>
<dbReference type="InterPro" id="IPR003953">
    <property type="entry name" value="FAD-dep_OxRdtase_2_FAD-bd"/>
</dbReference>
<protein>
    <submittedName>
        <fullName evidence="9">GMC family oxidoreductase</fullName>
    </submittedName>
</protein>
<reference evidence="9 10" key="1">
    <citation type="submission" date="2019-01" db="EMBL/GenBank/DDBJ databases">
        <title>The draft genome of Rhizobium sp. 24NR.</title>
        <authorList>
            <person name="Liu L."/>
            <person name="Liang L."/>
            <person name="Shi S."/>
            <person name="Xu L."/>
            <person name="Wang X."/>
            <person name="Li L."/>
            <person name="Zhang X."/>
        </authorList>
    </citation>
    <scope>NUCLEOTIDE SEQUENCE [LARGE SCALE GENOMIC DNA]</scope>
    <source>
        <strain evidence="9 10">24NR</strain>
    </source>
</reference>
<dbReference type="RefSeq" id="WP_128445562.1">
    <property type="nucleotide sequence ID" value="NZ_SBIP01000006.1"/>
</dbReference>
<dbReference type="InterPro" id="IPR036188">
    <property type="entry name" value="FAD/NAD-bd_sf"/>
</dbReference>
<accession>A0A444LBD1</accession>
<gene>
    <name evidence="9" type="ORF">EPK99_23385</name>
</gene>
<dbReference type="Pfam" id="PF05199">
    <property type="entry name" value="GMC_oxred_C"/>
    <property type="match status" value="1"/>
</dbReference>
<evidence type="ECO:0000313" key="10">
    <source>
        <dbReference type="Proteomes" id="UP000287687"/>
    </source>
</evidence>
<comment type="caution">
    <text evidence="9">The sequence shown here is derived from an EMBL/GenBank/DDBJ whole genome shotgun (WGS) entry which is preliminary data.</text>
</comment>
<dbReference type="InterPro" id="IPR000172">
    <property type="entry name" value="GMC_OxRdtase_N"/>
</dbReference>
<evidence type="ECO:0000256" key="5">
    <source>
        <dbReference type="ARBA" id="ARBA00023002"/>
    </source>
</evidence>
<feature type="domain" description="Glucose-methanol-choline oxidoreductase C-terminal" evidence="8">
    <location>
        <begin position="430"/>
        <end position="555"/>
    </location>
</feature>
<dbReference type="GO" id="GO:0050660">
    <property type="term" value="F:flavin adenine dinucleotide binding"/>
    <property type="evidence" value="ECO:0007669"/>
    <property type="project" value="InterPro"/>
</dbReference>
<evidence type="ECO:0000259" key="8">
    <source>
        <dbReference type="Pfam" id="PF05199"/>
    </source>
</evidence>
<dbReference type="SUPFAM" id="SSF54373">
    <property type="entry name" value="FAD-linked reductases, C-terminal domain"/>
    <property type="match status" value="1"/>
</dbReference>
<evidence type="ECO:0000313" key="9">
    <source>
        <dbReference type="EMBL" id="RWX74901.1"/>
    </source>
</evidence>
<organism evidence="9 10">
    <name type="scientific">Neorhizobium lilium</name>
    <dbReference type="NCBI Taxonomy" id="2503024"/>
    <lineage>
        <taxon>Bacteria</taxon>
        <taxon>Pseudomonadati</taxon>
        <taxon>Pseudomonadota</taxon>
        <taxon>Alphaproteobacteria</taxon>
        <taxon>Hyphomicrobiales</taxon>
        <taxon>Rhizobiaceae</taxon>
        <taxon>Rhizobium/Agrobacterium group</taxon>
        <taxon>Neorhizobium</taxon>
    </lineage>
</organism>
<dbReference type="PANTHER" id="PTHR42784:SF1">
    <property type="entry name" value="PYRANOSE 2-OXIDASE"/>
    <property type="match status" value="1"/>
</dbReference>
<feature type="domain" description="FAD-dependent oxidoreductase 2 FAD-binding" evidence="7">
    <location>
        <begin position="7"/>
        <end position="40"/>
    </location>
</feature>
<dbReference type="PANTHER" id="PTHR42784">
    <property type="entry name" value="PYRANOSE 2-OXIDASE"/>
    <property type="match status" value="1"/>
</dbReference>
<keyword evidence="5" id="KW-0560">Oxidoreductase</keyword>
<dbReference type="InterPro" id="IPR007867">
    <property type="entry name" value="GMC_OxRtase_C"/>
</dbReference>
<dbReference type="Proteomes" id="UP000287687">
    <property type="component" value="Unassembled WGS sequence"/>
</dbReference>
<dbReference type="Gene3D" id="3.50.50.60">
    <property type="entry name" value="FAD/NAD(P)-binding domain"/>
    <property type="match status" value="2"/>
</dbReference>
<keyword evidence="4" id="KW-0274">FAD</keyword>
<keyword evidence="10" id="KW-1185">Reference proteome</keyword>
<name>A0A444LBD1_9HYPH</name>
<dbReference type="OrthoDB" id="9798604at2"/>
<comment type="similarity">
    <text evidence="2">Belongs to the GMC oxidoreductase family.</text>
</comment>
<dbReference type="SUPFAM" id="SSF51905">
    <property type="entry name" value="FAD/NAD(P)-binding domain"/>
    <property type="match status" value="1"/>
</dbReference>
<evidence type="ECO:0000256" key="1">
    <source>
        <dbReference type="ARBA" id="ARBA00001974"/>
    </source>
</evidence>
<dbReference type="AlphaFoldDB" id="A0A444LBD1"/>
<evidence type="ECO:0000259" key="6">
    <source>
        <dbReference type="Pfam" id="PF00732"/>
    </source>
</evidence>
<dbReference type="Pfam" id="PF00732">
    <property type="entry name" value="GMC_oxred_N"/>
    <property type="match status" value="1"/>
</dbReference>
<sequence>MTAFAYDVAIIGSGFAGTLVASKLAAKGLSVAIIEAGSSFEDSRGVRQKLREAFATSDEEEVFAPYEQQLAAGEQGWKTKPYSSIRHPQRSQFEGDYLRIVGGTGLAWLGTALRMSPNDFRMRSAFGRGRDWPISYDDMEPWYCLAEEHIGVAGEPDADASLGAYRSRPFPMPPIAQSYSDRYVAGQIGHLSFEGKAVRVVSTPQARNSVEGYNGRSQCEGYASCVPLCPVGAKYDPLIHLRQALLSGADLFENATVTELETAAHGRVTSAIFKMPDGSVEAVQARIFVLAANGIETPKLLLQSNKRYPGGIANESGNVGSHLMDHPQKYSCALLREPVFPYRGPQSTSGIEVLRDGGFRRNRAAFRTAFRNDGWRIANGAPLGKTGKFLEGTLLDLVGRRHLSGGALRSALADMVPRQFALQSVLEVLPAKENRVSLSPVLKDEWGSPRAEINFRIGQYEQDGIAAATRLHKAIFDALGCSQDETFLHMQDAHLEPDPAGSHIMGTTVMGSESGDSVVDPNCRAHGHPNLFIVGSSVFPTGSTANPTLTICALALRAAAFIEDIMQAGELNEFVGRGSGTAVSLQAGN</sequence>
<dbReference type="GO" id="GO:0016614">
    <property type="term" value="F:oxidoreductase activity, acting on CH-OH group of donors"/>
    <property type="evidence" value="ECO:0007669"/>
    <property type="project" value="InterPro"/>
</dbReference>
<dbReference type="Pfam" id="PF00890">
    <property type="entry name" value="FAD_binding_2"/>
    <property type="match status" value="1"/>
</dbReference>
<keyword evidence="3" id="KW-0285">Flavoprotein</keyword>
<evidence type="ECO:0000256" key="4">
    <source>
        <dbReference type="ARBA" id="ARBA00022827"/>
    </source>
</evidence>
<dbReference type="EMBL" id="SBIP01000006">
    <property type="protein sequence ID" value="RWX74901.1"/>
    <property type="molecule type" value="Genomic_DNA"/>
</dbReference>
<evidence type="ECO:0000259" key="7">
    <source>
        <dbReference type="Pfam" id="PF00890"/>
    </source>
</evidence>
<evidence type="ECO:0000256" key="3">
    <source>
        <dbReference type="ARBA" id="ARBA00022630"/>
    </source>
</evidence>
<feature type="domain" description="Glucose-methanol-choline oxidoreductase N-terminal" evidence="6">
    <location>
        <begin position="219"/>
        <end position="327"/>
    </location>
</feature>
<dbReference type="PRINTS" id="PR00411">
    <property type="entry name" value="PNDRDTASEI"/>
</dbReference>
<proteinExistence type="inferred from homology"/>
<dbReference type="InterPro" id="IPR051473">
    <property type="entry name" value="P2Ox-like"/>
</dbReference>
<comment type="cofactor">
    <cofactor evidence="1">
        <name>FAD</name>
        <dbReference type="ChEBI" id="CHEBI:57692"/>
    </cofactor>
</comment>